<dbReference type="KEGG" id="pnd:Pla175_36530"/>
<dbReference type="PROSITE" id="PS51755">
    <property type="entry name" value="OMPR_PHOB"/>
    <property type="match status" value="1"/>
</dbReference>
<keyword evidence="12" id="KW-1185">Reference proteome</keyword>
<evidence type="ECO:0000256" key="4">
    <source>
        <dbReference type="ARBA" id="ARBA00023125"/>
    </source>
</evidence>
<accession>A0A518DFJ4</accession>
<dbReference type="PANTHER" id="PTHR48111">
    <property type="entry name" value="REGULATOR OF RPOS"/>
    <property type="match status" value="1"/>
</dbReference>
<dbReference type="GO" id="GO:0005829">
    <property type="term" value="C:cytosol"/>
    <property type="evidence" value="ECO:0007669"/>
    <property type="project" value="TreeGrafter"/>
</dbReference>
<dbReference type="Pfam" id="PF00486">
    <property type="entry name" value="Trans_reg_C"/>
    <property type="match status" value="1"/>
</dbReference>
<dbReference type="GO" id="GO:0032993">
    <property type="term" value="C:protein-DNA complex"/>
    <property type="evidence" value="ECO:0007669"/>
    <property type="project" value="TreeGrafter"/>
</dbReference>
<evidence type="ECO:0000256" key="2">
    <source>
        <dbReference type="ARBA" id="ARBA00023012"/>
    </source>
</evidence>
<feature type="domain" description="OmpR/PhoB-type" evidence="10">
    <location>
        <begin position="180"/>
        <end position="278"/>
    </location>
</feature>
<dbReference type="CDD" id="cd00383">
    <property type="entry name" value="trans_reg_C"/>
    <property type="match status" value="1"/>
</dbReference>
<organism evidence="11 12">
    <name type="scientific">Pirellulimonas nuda</name>
    <dbReference type="NCBI Taxonomy" id="2528009"/>
    <lineage>
        <taxon>Bacteria</taxon>
        <taxon>Pseudomonadati</taxon>
        <taxon>Planctomycetota</taxon>
        <taxon>Planctomycetia</taxon>
        <taxon>Pirellulales</taxon>
        <taxon>Lacipirellulaceae</taxon>
        <taxon>Pirellulimonas</taxon>
    </lineage>
</organism>
<feature type="DNA-binding region" description="OmpR/PhoB-type" evidence="7">
    <location>
        <begin position="180"/>
        <end position="278"/>
    </location>
</feature>
<dbReference type="FunFam" id="1.10.10.10:FF:000005">
    <property type="entry name" value="Two-component system response regulator"/>
    <property type="match status" value="1"/>
</dbReference>
<evidence type="ECO:0000256" key="1">
    <source>
        <dbReference type="ARBA" id="ARBA00022553"/>
    </source>
</evidence>
<dbReference type="Gene3D" id="3.40.50.2300">
    <property type="match status" value="1"/>
</dbReference>
<dbReference type="SMART" id="SM00862">
    <property type="entry name" value="Trans_reg_C"/>
    <property type="match status" value="1"/>
</dbReference>
<evidence type="ECO:0000256" key="6">
    <source>
        <dbReference type="PROSITE-ProRule" id="PRU00169"/>
    </source>
</evidence>
<evidence type="ECO:0000259" key="9">
    <source>
        <dbReference type="PROSITE" id="PS50110"/>
    </source>
</evidence>
<dbReference type="InterPro" id="IPR011006">
    <property type="entry name" value="CheY-like_superfamily"/>
</dbReference>
<keyword evidence="4 7" id="KW-0238">DNA-binding</keyword>
<keyword evidence="3" id="KW-0805">Transcription regulation</keyword>
<keyword evidence="5" id="KW-0804">Transcription</keyword>
<feature type="region of interest" description="Disordered" evidence="8">
    <location>
        <begin position="19"/>
        <end position="47"/>
    </location>
</feature>
<feature type="domain" description="Response regulatory" evidence="9">
    <location>
        <begin position="58"/>
        <end position="172"/>
    </location>
</feature>
<sequence length="285" mass="31538">MGVDCKFYVNHRGAATHKGLQFGKAPRPSCKTSKNADLRPQAPHAPRTAAAPSAFVMQILVIEDDAVLGKAIKRGLEDNHCECAWRRNGEEGLAAAMTQNADVILLDLMLPDLPGLDLLAQLRRRGVQTPVLILSALGSVDERVAGLRAGADDYLVKPFAFDELLARLHAMTRRALPLATQRYQAGPLNLDLALRRVNRDGVEIDLTPTEFSLLEFLMRHAGQVVTRKMLCEHLWEADWEGVTNVIEVHVTRLRAKIDRGFDAPLLHTVRGRGYVLRAESETSSE</sequence>
<dbReference type="InterPro" id="IPR001789">
    <property type="entry name" value="Sig_transdc_resp-reg_receiver"/>
</dbReference>
<dbReference type="EMBL" id="CP036291">
    <property type="protein sequence ID" value="QDU90251.1"/>
    <property type="molecule type" value="Genomic_DNA"/>
</dbReference>
<reference evidence="11 12" key="1">
    <citation type="submission" date="2019-02" db="EMBL/GenBank/DDBJ databases">
        <title>Deep-cultivation of Planctomycetes and their phenomic and genomic characterization uncovers novel biology.</title>
        <authorList>
            <person name="Wiegand S."/>
            <person name="Jogler M."/>
            <person name="Boedeker C."/>
            <person name="Pinto D."/>
            <person name="Vollmers J."/>
            <person name="Rivas-Marin E."/>
            <person name="Kohn T."/>
            <person name="Peeters S.H."/>
            <person name="Heuer A."/>
            <person name="Rast P."/>
            <person name="Oberbeckmann S."/>
            <person name="Bunk B."/>
            <person name="Jeske O."/>
            <person name="Meyerdierks A."/>
            <person name="Storesund J.E."/>
            <person name="Kallscheuer N."/>
            <person name="Luecker S."/>
            <person name="Lage O.M."/>
            <person name="Pohl T."/>
            <person name="Merkel B.J."/>
            <person name="Hornburger P."/>
            <person name="Mueller R.-W."/>
            <person name="Bruemmer F."/>
            <person name="Labrenz M."/>
            <person name="Spormann A.M."/>
            <person name="Op den Camp H."/>
            <person name="Overmann J."/>
            <person name="Amann R."/>
            <person name="Jetten M.S.M."/>
            <person name="Mascher T."/>
            <person name="Medema M.H."/>
            <person name="Devos D.P."/>
            <person name="Kaster A.-K."/>
            <person name="Ovreas L."/>
            <person name="Rohde M."/>
            <person name="Galperin M.Y."/>
            <person name="Jogler C."/>
        </authorList>
    </citation>
    <scope>NUCLEOTIDE SEQUENCE [LARGE SCALE GENOMIC DNA]</scope>
    <source>
        <strain evidence="11 12">Pla175</strain>
    </source>
</reference>
<evidence type="ECO:0000313" key="12">
    <source>
        <dbReference type="Proteomes" id="UP000317429"/>
    </source>
</evidence>
<feature type="modified residue" description="4-aspartylphosphate" evidence="6">
    <location>
        <position position="107"/>
    </location>
</feature>
<dbReference type="Gene3D" id="6.10.250.690">
    <property type="match status" value="1"/>
</dbReference>
<evidence type="ECO:0000256" key="3">
    <source>
        <dbReference type="ARBA" id="ARBA00023015"/>
    </source>
</evidence>
<evidence type="ECO:0000256" key="7">
    <source>
        <dbReference type="PROSITE-ProRule" id="PRU01091"/>
    </source>
</evidence>
<dbReference type="AlphaFoldDB" id="A0A518DFJ4"/>
<evidence type="ECO:0000256" key="8">
    <source>
        <dbReference type="SAM" id="MobiDB-lite"/>
    </source>
</evidence>
<dbReference type="InterPro" id="IPR001867">
    <property type="entry name" value="OmpR/PhoB-type_DNA-bd"/>
</dbReference>
<gene>
    <name evidence="11" type="primary">cusR</name>
    <name evidence="11" type="ORF">Pla175_36530</name>
</gene>
<dbReference type="GO" id="GO:0000976">
    <property type="term" value="F:transcription cis-regulatory region binding"/>
    <property type="evidence" value="ECO:0007669"/>
    <property type="project" value="TreeGrafter"/>
</dbReference>
<proteinExistence type="predicted"/>
<dbReference type="GO" id="GO:0006355">
    <property type="term" value="P:regulation of DNA-templated transcription"/>
    <property type="evidence" value="ECO:0007669"/>
    <property type="project" value="InterPro"/>
</dbReference>
<evidence type="ECO:0000256" key="5">
    <source>
        <dbReference type="ARBA" id="ARBA00023163"/>
    </source>
</evidence>
<dbReference type="SMART" id="SM00448">
    <property type="entry name" value="REC"/>
    <property type="match status" value="1"/>
</dbReference>
<dbReference type="GO" id="GO:0000156">
    <property type="term" value="F:phosphorelay response regulator activity"/>
    <property type="evidence" value="ECO:0007669"/>
    <property type="project" value="TreeGrafter"/>
</dbReference>
<dbReference type="SUPFAM" id="SSF52172">
    <property type="entry name" value="CheY-like"/>
    <property type="match status" value="1"/>
</dbReference>
<dbReference type="Proteomes" id="UP000317429">
    <property type="component" value="Chromosome"/>
</dbReference>
<keyword evidence="2" id="KW-0902">Two-component regulatory system</keyword>
<keyword evidence="1 6" id="KW-0597">Phosphoprotein</keyword>
<dbReference type="Pfam" id="PF00072">
    <property type="entry name" value="Response_reg"/>
    <property type="match status" value="1"/>
</dbReference>
<dbReference type="InterPro" id="IPR039420">
    <property type="entry name" value="WalR-like"/>
</dbReference>
<name>A0A518DFJ4_9BACT</name>
<dbReference type="PROSITE" id="PS50110">
    <property type="entry name" value="RESPONSE_REGULATORY"/>
    <property type="match status" value="1"/>
</dbReference>
<protein>
    <submittedName>
        <fullName evidence="11">Transcriptional regulatory protein CusR</fullName>
    </submittedName>
</protein>
<evidence type="ECO:0000313" key="11">
    <source>
        <dbReference type="EMBL" id="QDU90251.1"/>
    </source>
</evidence>
<evidence type="ECO:0000259" key="10">
    <source>
        <dbReference type="PROSITE" id="PS51755"/>
    </source>
</evidence>
<dbReference type="PANTHER" id="PTHR48111:SF22">
    <property type="entry name" value="REGULATOR OF RPOS"/>
    <property type="match status" value="1"/>
</dbReference>
<dbReference type="InterPro" id="IPR036388">
    <property type="entry name" value="WH-like_DNA-bd_sf"/>
</dbReference>
<dbReference type="Gene3D" id="1.10.10.10">
    <property type="entry name" value="Winged helix-like DNA-binding domain superfamily/Winged helix DNA-binding domain"/>
    <property type="match status" value="1"/>
</dbReference>